<name>A0A835QZ65_VANPL</name>
<sequence length="86" mass="9857">MQELLWMKLSCNLATGWHEQGEAISNWSGVGEPVRILYLVISEIMTAAQVIVHQWTGPPLYLKEREGVYNEVKLLSVVRCRQNTDE</sequence>
<protein>
    <submittedName>
        <fullName evidence="1">Uncharacterized protein</fullName>
    </submittedName>
</protein>
<evidence type="ECO:0000313" key="2">
    <source>
        <dbReference type="Proteomes" id="UP000639772"/>
    </source>
</evidence>
<evidence type="ECO:0000313" key="1">
    <source>
        <dbReference type="EMBL" id="KAG0478785.1"/>
    </source>
</evidence>
<organism evidence="1 2">
    <name type="scientific">Vanilla planifolia</name>
    <name type="common">Vanilla</name>
    <dbReference type="NCBI Taxonomy" id="51239"/>
    <lineage>
        <taxon>Eukaryota</taxon>
        <taxon>Viridiplantae</taxon>
        <taxon>Streptophyta</taxon>
        <taxon>Embryophyta</taxon>
        <taxon>Tracheophyta</taxon>
        <taxon>Spermatophyta</taxon>
        <taxon>Magnoliopsida</taxon>
        <taxon>Liliopsida</taxon>
        <taxon>Asparagales</taxon>
        <taxon>Orchidaceae</taxon>
        <taxon>Vanilloideae</taxon>
        <taxon>Vanilleae</taxon>
        <taxon>Vanilla</taxon>
    </lineage>
</organism>
<accession>A0A835QZ65</accession>
<proteinExistence type="predicted"/>
<gene>
    <name evidence="1" type="ORF">HPP92_013504</name>
</gene>
<dbReference type="EMBL" id="JADCNM010000006">
    <property type="protein sequence ID" value="KAG0478785.1"/>
    <property type="molecule type" value="Genomic_DNA"/>
</dbReference>
<comment type="caution">
    <text evidence="1">The sequence shown here is derived from an EMBL/GenBank/DDBJ whole genome shotgun (WGS) entry which is preliminary data.</text>
</comment>
<reference evidence="1 2" key="1">
    <citation type="journal article" date="2020" name="Nat. Food">
        <title>A phased Vanilla planifolia genome enables genetic improvement of flavour and production.</title>
        <authorList>
            <person name="Hasing T."/>
            <person name="Tang H."/>
            <person name="Brym M."/>
            <person name="Khazi F."/>
            <person name="Huang T."/>
            <person name="Chambers A.H."/>
        </authorList>
    </citation>
    <scope>NUCLEOTIDE SEQUENCE [LARGE SCALE GENOMIC DNA]</scope>
    <source>
        <tissue evidence="1">Leaf</tissue>
    </source>
</reference>
<dbReference type="AlphaFoldDB" id="A0A835QZ65"/>
<dbReference type="Proteomes" id="UP000639772">
    <property type="component" value="Chromosome 6"/>
</dbReference>